<dbReference type="CDD" id="cd00495">
    <property type="entry name" value="Ribosomal_L25_TL5_CTC"/>
    <property type="match status" value="1"/>
</dbReference>
<evidence type="ECO:0000256" key="2">
    <source>
        <dbReference type="ARBA" id="ARBA00023274"/>
    </source>
</evidence>
<accession>A0A382VZK8</accession>
<sequence>VQPREARKRNRAKAIRAAGRVPGIVYGSGENRLVEVDSKTFGNVVHSASSDTVLLDLKLDGKKHLALVQEVQQ</sequence>
<feature type="domain" description="Large ribosomal subunit protein bL25 L25" evidence="3">
    <location>
        <begin position="2"/>
        <end position="72"/>
    </location>
</feature>
<dbReference type="GO" id="GO:0005840">
    <property type="term" value="C:ribosome"/>
    <property type="evidence" value="ECO:0007669"/>
    <property type="project" value="UniProtKB-KW"/>
</dbReference>
<dbReference type="InterPro" id="IPR029751">
    <property type="entry name" value="Ribosomal_L25_dom"/>
</dbReference>
<dbReference type="Gene3D" id="2.40.240.10">
    <property type="entry name" value="Ribosomal Protein L25, Chain P"/>
    <property type="match status" value="1"/>
</dbReference>
<evidence type="ECO:0000256" key="1">
    <source>
        <dbReference type="ARBA" id="ARBA00022980"/>
    </source>
</evidence>
<dbReference type="InterPro" id="IPR020056">
    <property type="entry name" value="Rbsml_bL25/Gln-tRNA_synth_N"/>
</dbReference>
<dbReference type="GO" id="GO:0006412">
    <property type="term" value="P:translation"/>
    <property type="evidence" value="ECO:0007669"/>
    <property type="project" value="InterPro"/>
</dbReference>
<feature type="non-terminal residue" evidence="4">
    <location>
        <position position="1"/>
    </location>
</feature>
<organism evidence="4">
    <name type="scientific">marine metagenome</name>
    <dbReference type="NCBI Taxonomy" id="408172"/>
    <lineage>
        <taxon>unclassified sequences</taxon>
        <taxon>metagenomes</taxon>
        <taxon>ecological metagenomes</taxon>
    </lineage>
</organism>
<keyword evidence="1" id="KW-0689">Ribosomal protein</keyword>
<dbReference type="InterPro" id="IPR011035">
    <property type="entry name" value="Ribosomal_bL25/Gln-tRNA_synth"/>
</dbReference>
<dbReference type="SUPFAM" id="SSF50715">
    <property type="entry name" value="Ribosomal protein L25-like"/>
    <property type="match status" value="1"/>
</dbReference>
<keyword evidence="2" id="KW-0687">Ribonucleoprotein</keyword>
<name>A0A382VZK8_9ZZZZ</name>
<gene>
    <name evidence="4" type="ORF">METZ01_LOCUS404797</name>
</gene>
<dbReference type="GO" id="GO:0003735">
    <property type="term" value="F:structural constituent of ribosome"/>
    <property type="evidence" value="ECO:0007669"/>
    <property type="project" value="InterPro"/>
</dbReference>
<feature type="non-terminal residue" evidence="4">
    <location>
        <position position="73"/>
    </location>
</feature>
<proteinExistence type="predicted"/>
<evidence type="ECO:0000259" key="3">
    <source>
        <dbReference type="Pfam" id="PF01386"/>
    </source>
</evidence>
<dbReference type="EMBL" id="UINC01155849">
    <property type="protein sequence ID" value="SVD51943.1"/>
    <property type="molecule type" value="Genomic_DNA"/>
</dbReference>
<dbReference type="AlphaFoldDB" id="A0A382VZK8"/>
<dbReference type="Pfam" id="PF01386">
    <property type="entry name" value="Ribosomal_L25p"/>
    <property type="match status" value="1"/>
</dbReference>
<protein>
    <recommendedName>
        <fullName evidence="3">Large ribosomal subunit protein bL25 L25 domain-containing protein</fullName>
    </recommendedName>
</protein>
<reference evidence="4" key="1">
    <citation type="submission" date="2018-05" db="EMBL/GenBank/DDBJ databases">
        <authorList>
            <person name="Lanie J.A."/>
            <person name="Ng W.-L."/>
            <person name="Kazmierczak K.M."/>
            <person name="Andrzejewski T.M."/>
            <person name="Davidsen T.M."/>
            <person name="Wayne K.J."/>
            <person name="Tettelin H."/>
            <person name="Glass J.I."/>
            <person name="Rusch D."/>
            <person name="Podicherti R."/>
            <person name="Tsui H.-C.T."/>
            <person name="Winkler M.E."/>
        </authorList>
    </citation>
    <scope>NUCLEOTIDE SEQUENCE</scope>
</reference>
<dbReference type="GO" id="GO:1990904">
    <property type="term" value="C:ribonucleoprotein complex"/>
    <property type="evidence" value="ECO:0007669"/>
    <property type="project" value="UniProtKB-KW"/>
</dbReference>
<evidence type="ECO:0000313" key="4">
    <source>
        <dbReference type="EMBL" id="SVD51943.1"/>
    </source>
</evidence>